<evidence type="ECO:0000259" key="10">
    <source>
        <dbReference type="PROSITE" id="PS50240"/>
    </source>
</evidence>
<dbReference type="InterPro" id="IPR043504">
    <property type="entry name" value="Peptidase_S1_PA_chymotrypsin"/>
</dbReference>
<dbReference type="InterPro" id="IPR018114">
    <property type="entry name" value="TRYPSIN_HIS"/>
</dbReference>
<dbReference type="SUPFAM" id="SSF55166">
    <property type="entry name" value="Hedgehog/DD-peptidase"/>
    <property type="match status" value="1"/>
</dbReference>
<dbReference type="GO" id="GO:0004252">
    <property type="term" value="F:serine-type endopeptidase activity"/>
    <property type="evidence" value="ECO:0007669"/>
    <property type="project" value="InterPro"/>
</dbReference>
<evidence type="ECO:0000256" key="9">
    <source>
        <dbReference type="RuleBase" id="RU363034"/>
    </source>
</evidence>
<dbReference type="InterPro" id="IPR001254">
    <property type="entry name" value="Trypsin_dom"/>
</dbReference>
<dbReference type="SMART" id="SM00020">
    <property type="entry name" value="Tryp_SPc"/>
    <property type="match status" value="1"/>
</dbReference>
<keyword evidence="7" id="KW-1015">Disulfide bond</keyword>
<dbReference type="GO" id="GO:0006508">
    <property type="term" value="P:proteolysis"/>
    <property type="evidence" value="ECO:0007669"/>
    <property type="project" value="UniProtKB-KW"/>
</dbReference>
<dbReference type="CDD" id="cd00190">
    <property type="entry name" value="Tryp_SPc"/>
    <property type="match status" value="1"/>
</dbReference>
<dbReference type="InterPro" id="IPR009003">
    <property type="entry name" value="Peptidase_S1_PA"/>
</dbReference>
<evidence type="ECO:0000256" key="8">
    <source>
        <dbReference type="ARBA" id="ARBA00023316"/>
    </source>
</evidence>
<gene>
    <name evidence="11" type="ORF">RDWZM_008619</name>
</gene>
<dbReference type="AlphaFoldDB" id="A0A9Q0M236"/>
<organism evidence="11 12">
    <name type="scientific">Blomia tropicalis</name>
    <name type="common">Mite</name>
    <dbReference type="NCBI Taxonomy" id="40697"/>
    <lineage>
        <taxon>Eukaryota</taxon>
        <taxon>Metazoa</taxon>
        <taxon>Ecdysozoa</taxon>
        <taxon>Arthropoda</taxon>
        <taxon>Chelicerata</taxon>
        <taxon>Arachnida</taxon>
        <taxon>Acari</taxon>
        <taxon>Acariformes</taxon>
        <taxon>Sarcoptiformes</taxon>
        <taxon>Astigmata</taxon>
        <taxon>Glycyphagoidea</taxon>
        <taxon>Echimyopodidae</taxon>
        <taxon>Blomia</taxon>
    </lineage>
</organism>
<dbReference type="PROSITE" id="PS00135">
    <property type="entry name" value="TRYPSIN_SER"/>
    <property type="match status" value="1"/>
</dbReference>
<evidence type="ECO:0000313" key="11">
    <source>
        <dbReference type="EMBL" id="KAJ6217462.1"/>
    </source>
</evidence>
<dbReference type="InterPro" id="IPR000755">
    <property type="entry name" value="A_A_dipeptidase"/>
</dbReference>
<protein>
    <recommendedName>
        <fullName evidence="10">Peptidase S1 domain-containing protein</fullName>
    </recommendedName>
</protein>
<dbReference type="HAMAP" id="MF_01924">
    <property type="entry name" value="A_A_dipeptidase"/>
    <property type="match status" value="1"/>
</dbReference>
<keyword evidence="6" id="KW-0482">Metalloprotease</keyword>
<evidence type="ECO:0000256" key="5">
    <source>
        <dbReference type="ARBA" id="ARBA00022997"/>
    </source>
</evidence>
<keyword evidence="8" id="KW-0961">Cell wall biogenesis/degradation</keyword>
<accession>A0A9Q0M236</accession>
<sequence>MIISTKQKTLPKGFVYVNQYYNDVIKPTKPNLKPIRENLRYATDENFTGKIVRGYQPGISRAVLTVQAAAALFNAQETVSSKGYSLLIYDSYRPQKAVDWFVEWANLPDTCAKCRRNYFPYLVNKTDAFKLPDRYVAPKSRHSGGSTVDLTIIKMENNVHNPPNAIARKLTNNETVQYMEDGTVDMYTSFDLFHHASWPNGDGLIPQTPFIDNRYILRNAMVEAGFVPLEREWWHFTLKNEPFANDCFLLSTSLTIIGHNLIWNDDASPKNILGKNNDNEKLNNSKWPFIVGLMMKQSGQVFCSGTILSSLSVLTAAHCLAGGEMDAPTPDQVQVKIVQANQKDKTTFDVLNWHFPKQFEQNKDKIEWDIVVIILKQPIVNQKVKESKVCLADKVIEPDPKGCLVMGWGRQSPDGPQLGAPLFEERNVHLTSEGDCLKFYPTRNKKQLICVQKVKDKGTSDKTPCMGDSGGPLICPIKGDKKTYLQFGIVGFGFICGHEPTFFASVSQFTDWISETVKNGVK</sequence>
<reference evidence="11" key="1">
    <citation type="submission" date="2022-12" db="EMBL/GenBank/DDBJ databases">
        <title>Genome assemblies of Blomia tropicalis.</title>
        <authorList>
            <person name="Cui Y."/>
        </authorList>
    </citation>
    <scope>NUCLEOTIDE SEQUENCE</scope>
    <source>
        <tissue evidence="11">Adult mites</tissue>
    </source>
</reference>
<dbReference type="SUPFAM" id="SSF50494">
    <property type="entry name" value="Trypsin-like serine proteases"/>
    <property type="match status" value="1"/>
</dbReference>
<dbReference type="PANTHER" id="PTHR43126">
    <property type="entry name" value="D-ALANYL-D-ALANINE DIPEPTIDASE"/>
    <property type="match status" value="1"/>
</dbReference>
<feature type="domain" description="Peptidase S1" evidence="10">
    <location>
        <begin position="272"/>
        <end position="518"/>
    </location>
</feature>
<dbReference type="InterPro" id="IPR033116">
    <property type="entry name" value="TRYPSIN_SER"/>
</dbReference>
<keyword evidence="5" id="KW-0224">Dipeptidase</keyword>
<dbReference type="InterPro" id="IPR001314">
    <property type="entry name" value="Peptidase_S1A"/>
</dbReference>
<dbReference type="GO" id="GO:0046872">
    <property type="term" value="F:metal ion binding"/>
    <property type="evidence" value="ECO:0007669"/>
    <property type="project" value="UniProtKB-KW"/>
</dbReference>
<dbReference type="EMBL" id="JAPWDV010000003">
    <property type="protein sequence ID" value="KAJ6217462.1"/>
    <property type="molecule type" value="Genomic_DNA"/>
</dbReference>
<dbReference type="GO" id="GO:0016805">
    <property type="term" value="F:dipeptidase activity"/>
    <property type="evidence" value="ECO:0007669"/>
    <property type="project" value="UniProtKB-KW"/>
</dbReference>
<evidence type="ECO:0000256" key="6">
    <source>
        <dbReference type="ARBA" id="ARBA00023049"/>
    </source>
</evidence>
<keyword evidence="9" id="KW-0720">Serine protease</keyword>
<dbReference type="GO" id="GO:0008237">
    <property type="term" value="F:metallopeptidase activity"/>
    <property type="evidence" value="ECO:0007669"/>
    <property type="project" value="UniProtKB-KW"/>
</dbReference>
<dbReference type="PRINTS" id="PR00722">
    <property type="entry name" value="CHYMOTRYPSIN"/>
</dbReference>
<keyword evidence="12" id="KW-1185">Reference proteome</keyword>
<dbReference type="Proteomes" id="UP001142055">
    <property type="component" value="Chromosome 3"/>
</dbReference>
<evidence type="ECO:0000256" key="7">
    <source>
        <dbReference type="ARBA" id="ARBA00023157"/>
    </source>
</evidence>
<dbReference type="Pfam" id="PF01427">
    <property type="entry name" value="Peptidase_M15"/>
    <property type="match status" value="2"/>
</dbReference>
<name>A0A9Q0M236_BLOTA</name>
<dbReference type="PROSITE" id="PS00134">
    <property type="entry name" value="TRYPSIN_HIS"/>
    <property type="match status" value="1"/>
</dbReference>
<keyword evidence="2" id="KW-0479">Metal-binding</keyword>
<dbReference type="PROSITE" id="PS50240">
    <property type="entry name" value="TRYPSIN_DOM"/>
    <property type="match status" value="1"/>
</dbReference>
<dbReference type="Pfam" id="PF00089">
    <property type="entry name" value="Trypsin"/>
    <property type="match status" value="1"/>
</dbReference>
<dbReference type="InterPro" id="IPR009045">
    <property type="entry name" value="Zn_M74/Hedgehog-like"/>
</dbReference>
<dbReference type="Gene3D" id="2.40.10.10">
    <property type="entry name" value="Trypsin-like serine proteases"/>
    <property type="match status" value="1"/>
</dbReference>
<evidence type="ECO:0000256" key="2">
    <source>
        <dbReference type="ARBA" id="ARBA00022723"/>
    </source>
</evidence>
<keyword evidence="3 9" id="KW-0378">Hydrolase</keyword>
<proteinExistence type="inferred from homology"/>
<keyword evidence="1 9" id="KW-0645">Protease</keyword>
<evidence type="ECO:0000313" key="12">
    <source>
        <dbReference type="Proteomes" id="UP001142055"/>
    </source>
</evidence>
<evidence type="ECO:0000256" key="1">
    <source>
        <dbReference type="ARBA" id="ARBA00022670"/>
    </source>
</evidence>
<dbReference type="PANTHER" id="PTHR43126:SF1">
    <property type="entry name" value="D-ALANYL-D-ALANINE DIPEPTIDASE"/>
    <property type="match status" value="1"/>
</dbReference>
<dbReference type="GO" id="GO:0071555">
    <property type="term" value="P:cell wall organization"/>
    <property type="evidence" value="ECO:0007669"/>
    <property type="project" value="UniProtKB-KW"/>
</dbReference>
<evidence type="ECO:0000256" key="4">
    <source>
        <dbReference type="ARBA" id="ARBA00022833"/>
    </source>
</evidence>
<keyword evidence="4" id="KW-0862">Zinc</keyword>
<dbReference type="Gene3D" id="3.30.1380.10">
    <property type="match status" value="1"/>
</dbReference>
<comment type="caution">
    <text evidence="11">The sequence shown here is derived from an EMBL/GenBank/DDBJ whole genome shotgun (WGS) entry which is preliminary data.</text>
</comment>
<evidence type="ECO:0000256" key="3">
    <source>
        <dbReference type="ARBA" id="ARBA00022801"/>
    </source>
</evidence>